<protein>
    <submittedName>
        <fullName evidence="1">Uncharacterized protein</fullName>
    </submittedName>
</protein>
<proteinExistence type="predicted"/>
<accession>A0AA36IKV5</accession>
<evidence type="ECO:0000313" key="1">
    <source>
        <dbReference type="EMBL" id="CAJ1389671.1"/>
    </source>
</evidence>
<dbReference type="Proteomes" id="UP001178507">
    <property type="component" value="Unassembled WGS sequence"/>
</dbReference>
<comment type="caution">
    <text evidence="1">The sequence shown here is derived from an EMBL/GenBank/DDBJ whole genome shotgun (WGS) entry which is preliminary data.</text>
</comment>
<name>A0AA36IKV5_9DINO</name>
<dbReference type="AlphaFoldDB" id="A0AA36IKV5"/>
<sequence length="120" mass="13459">MLGAYGSLTLKPVVPWGTAPWLGELHRVLCPVKRHALQRIKSFLKIETVRRYTDSKGKSRIAGSLHLKQTQAYPGQLGLTATCHKESLDVGLMLTVEQHCGCLSWFSTLLLLKLVWLKSF</sequence>
<gene>
    <name evidence="1" type="ORF">EVOR1521_LOCUS15243</name>
</gene>
<keyword evidence="2" id="KW-1185">Reference proteome</keyword>
<organism evidence="1 2">
    <name type="scientific">Effrenium voratum</name>
    <dbReference type="NCBI Taxonomy" id="2562239"/>
    <lineage>
        <taxon>Eukaryota</taxon>
        <taxon>Sar</taxon>
        <taxon>Alveolata</taxon>
        <taxon>Dinophyceae</taxon>
        <taxon>Suessiales</taxon>
        <taxon>Symbiodiniaceae</taxon>
        <taxon>Effrenium</taxon>
    </lineage>
</organism>
<dbReference type="EMBL" id="CAUJNA010001916">
    <property type="protein sequence ID" value="CAJ1389671.1"/>
    <property type="molecule type" value="Genomic_DNA"/>
</dbReference>
<reference evidence="1" key="1">
    <citation type="submission" date="2023-08" db="EMBL/GenBank/DDBJ databases">
        <authorList>
            <person name="Chen Y."/>
            <person name="Shah S."/>
            <person name="Dougan E. K."/>
            <person name="Thang M."/>
            <person name="Chan C."/>
        </authorList>
    </citation>
    <scope>NUCLEOTIDE SEQUENCE</scope>
</reference>
<evidence type="ECO:0000313" key="2">
    <source>
        <dbReference type="Proteomes" id="UP001178507"/>
    </source>
</evidence>